<dbReference type="Gene3D" id="1.10.1740.10">
    <property type="match status" value="1"/>
</dbReference>
<feature type="domain" description="RNA polymerase sigma-70 region 2" evidence="6">
    <location>
        <begin position="24"/>
        <end position="82"/>
    </location>
</feature>
<evidence type="ECO:0000313" key="9">
    <source>
        <dbReference type="EMBL" id="NYI76075.1"/>
    </source>
</evidence>
<sequence length="429" mass="45865">MSSGPLRPDPEEAIVAVWRNESVRLLAGLARMTHDLDLAEDLAQDALVAALEQWPHEGIPRNPGAWLMSIAKRRAIDGFRRDEVLRRKVALVGHELEEGEMPDLAAAVDYIEDDVLRLMFLSCHPALAPDSRTVLTLRLVGGLTTAEIARAYFAKESAVGQRISRAKRTLAEGGASFELPVGEERAARLREVMQTIYLVFNEGYAATSGPSWTRPELCLEGMRLARMLAALAPGDPEAQALQGLLEIQGSRLAARADAEGSPVLLEDQDRTRWDQLLLRRGLAAVDRAKALASSGTPGGSYLVQAMIAACHGRARTPDQTDWAEMARLYDVLAAAAPGAVIEVNRAVAHGRAFGPDAGLAILAAIPDGALAGSHLPAGVRGDLLHRAGRHVEAAAAFEEAAAATANAEEQELLQKRAAACRNDDSSSDA</sequence>
<dbReference type="InterPro" id="IPR007627">
    <property type="entry name" value="RNA_pol_sigma70_r2"/>
</dbReference>
<organism evidence="9 10">
    <name type="scientific">Nocardioides panzhihuensis</name>
    <dbReference type="NCBI Taxonomy" id="860243"/>
    <lineage>
        <taxon>Bacteria</taxon>
        <taxon>Bacillati</taxon>
        <taxon>Actinomycetota</taxon>
        <taxon>Actinomycetes</taxon>
        <taxon>Propionibacteriales</taxon>
        <taxon>Nocardioidaceae</taxon>
        <taxon>Nocardioides</taxon>
    </lineage>
</organism>
<dbReference type="GO" id="GO:0003677">
    <property type="term" value="F:DNA binding"/>
    <property type="evidence" value="ECO:0007669"/>
    <property type="project" value="UniProtKB-KW"/>
</dbReference>
<comment type="similarity">
    <text evidence="1 5">Belongs to the sigma-70 factor family. ECF subfamily.</text>
</comment>
<feature type="domain" description="RNA polymerase sigma factor 70 region 4 type 2" evidence="7">
    <location>
        <begin position="118"/>
        <end position="170"/>
    </location>
</feature>
<evidence type="ECO:0000256" key="5">
    <source>
        <dbReference type="RuleBase" id="RU000716"/>
    </source>
</evidence>
<accession>A0A7Z0DI76</accession>
<protein>
    <recommendedName>
        <fullName evidence="5">RNA polymerase sigma factor</fullName>
    </recommendedName>
</protein>
<dbReference type="AlphaFoldDB" id="A0A7Z0DI76"/>
<keyword evidence="4 5" id="KW-0804">Transcription</keyword>
<keyword evidence="2 5" id="KW-0805">Transcription regulation</keyword>
<dbReference type="Pfam" id="PF04542">
    <property type="entry name" value="Sigma70_r2"/>
    <property type="match status" value="1"/>
</dbReference>
<dbReference type="InterPro" id="IPR014284">
    <property type="entry name" value="RNA_pol_sigma-70_dom"/>
</dbReference>
<dbReference type="GO" id="GO:0006352">
    <property type="term" value="P:DNA-templated transcription initiation"/>
    <property type="evidence" value="ECO:0007669"/>
    <property type="project" value="InterPro"/>
</dbReference>
<evidence type="ECO:0000259" key="8">
    <source>
        <dbReference type="Pfam" id="PF20239"/>
    </source>
</evidence>
<dbReference type="RefSeq" id="WP_179656752.1">
    <property type="nucleotide sequence ID" value="NZ_JACBZR010000001.1"/>
</dbReference>
<dbReference type="PANTHER" id="PTHR47756">
    <property type="entry name" value="BLL6612 PROTEIN-RELATED"/>
    <property type="match status" value="1"/>
</dbReference>
<comment type="caution">
    <text evidence="9">The sequence shown here is derived from an EMBL/GenBank/DDBJ whole genome shotgun (WGS) entry which is preliminary data.</text>
</comment>
<dbReference type="GO" id="GO:0016987">
    <property type="term" value="F:sigma factor activity"/>
    <property type="evidence" value="ECO:0007669"/>
    <property type="project" value="UniProtKB-KW"/>
</dbReference>
<proteinExistence type="inferred from homology"/>
<evidence type="ECO:0000259" key="6">
    <source>
        <dbReference type="Pfam" id="PF04542"/>
    </source>
</evidence>
<dbReference type="Pfam" id="PF08281">
    <property type="entry name" value="Sigma70_r4_2"/>
    <property type="match status" value="1"/>
</dbReference>
<feature type="domain" description="DUF6596" evidence="8">
    <location>
        <begin position="188"/>
        <end position="288"/>
    </location>
</feature>
<name>A0A7Z0DI76_9ACTN</name>
<dbReference type="Proteomes" id="UP000564496">
    <property type="component" value="Unassembled WGS sequence"/>
</dbReference>
<dbReference type="InterPro" id="IPR036388">
    <property type="entry name" value="WH-like_DNA-bd_sf"/>
</dbReference>
<dbReference type="Gene3D" id="1.10.10.10">
    <property type="entry name" value="Winged helix-like DNA-binding domain superfamily/Winged helix DNA-binding domain"/>
    <property type="match status" value="1"/>
</dbReference>
<keyword evidence="5" id="KW-0238">DNA-binding</keyword>
<evidence type="ECO:0000256" key="4">
    <source>
        <dbReference type="ARBA" id="ARBA00023163"/>
    </source>
</evidence>
<dbReference type="InterPro" id="IPR013249">
    <property type="entry name" value="RNA_pol_sigma70_r4_t2"/>
</dbReference>
<dbReference type="InterPro" id="IPR013324">
    <property type="entry name" value="RNA_pol_sigma_r3/r4-like"/>
</dbReference>
<evidence type="ECO:0000313" key="10">
    <source>
        <dbReference type="Proteomes" id="UP000564496"/>
    </source>
</evidence>
<evidence type="ECO:0000256" key="2">
    <source>
        <dbReference type="ARBA" id="ARBA00023015"/>
    </source>
</evidence>
<dbReference type="NCBIfam" id="TIGR02937">
    <property type="entry name" value="sigma70-ECF"/>
    <property type="match status" value="1"/>
</dbReference>
<evidence type="ECO:0000259" key="7">
    <source>
        <dbReference type="Pfam" id="PF08281"/>
    </source>
</evidence>
<evidence type="ECO:0000256" key="1">
    <source>
        <dbReference type="ARBA" id="ARBA00010641"/>
    </source>
</evidence>
<dbReference type="InterPro" id="IPR000838">
    <property type="entry name" value="RNA_pol_sigma70_ECF_CS"/>
</dbReference>
<dbReference type="SUPFAM" id="SSF88659">
    <property type="entry name" value="Sigma3 and sigma4 domains of RNA polymerase sigma factors"/>
    <property type="match status" value="1"/>
</dbReference>
<dbReference type="GO" id="GO:0006950">
    <property type="term" value="P:response to stress"/>
    <property type="evidence" value="ECO:0007669"/>
    <property type="project" value="UniProtKB-ARBA"/>
</dbReference>
<dbReference type="InterPro" id="IPR046531">
    <property type="entry name" value="DUF6596"/>
</dbReference>
<dbReference type="SUPFAM" id="SSF88946">
    <property type="entry name" value="Sigma2 domain of RNA polymerase sigma factors"/>
    <property type="match status" value="1"/>
</dbReference>
<dbReference type="EMBL" id="JACBZR010000001">
    <property type="protein sequence ID" value="NYI76075.1"/>
    <property type="molecule type" value="Genomic_DNA"/>
</dbReference>
<evidence type="ECO:0000256" key="3">
    <source>
        <dbReference type="ARBA" id="ARBA00023082"/>
    </source>
</evidence>
<dbReference type="Pfam" id="PF20239">
    <property type="entry name" value="DUF6596"/>
    <property type="match status" value="1"/>
</dbReference>
<dbReference type="PANTHER" id="PTHR47756:SF2">
    <property type="entry name" value="BLL6612 PROTEIN"/>
    <property type="match status" value="1"/>
</dbReference>
<keyword evidence="10" id="KW-1185">Reference proteome</keyword>
<keyword evidence="3 5" id="KW-0731">Sigma factor</keyword>
<dbReference type="PROSITE" id="PS01063">
    <property type="entry name" value="SIGMA70_ECF"/>
    <property type="match status" value="1"/>
</dbReference>
<dbReference type="InterPro" id="IPR013325">
    <property type="entry name" value="RNA_pol_sigma_r2"/>
</dbReference>
<gene>
    <name evidence="9" type="ORF">BJ988_000723</name>
</gene>
<reference evidence="9 10" key="1">
    <citation type="submission" date="2020-07" db="EMBL/GenBank/DDBJ databases">
        <title>Sequencing the genomes of 1000 actinobacteria strains.</title>
        <authorList>
            <person name="Klenk H.-P."/>
        </authorList>
    </citation>
    <scope>NUCLEOTIDE SEQUENCE [LARGE SCALE GENOMIC DNA]</scope>
    <source>
        <strain evidence="9 10">DSM 26487</strain>
    </source>
</reference>